<gene>
    <name evidence="2" type="ORF">ATK78_1461</name>
</gene>
<dbReference type="AlphaFoldDB" id="A0A4V3D150"/>
<reference evidence="2 3" key="1">
    <citation type="submission" date="2019-03" db="EMBL/GenBank/DDBJ databases">
        <title>Genomic Encyclopedia of Archaeal and Bacterial Type Strains, Phase II (KMG-II): from individual species to whole genera.</title>
        <authorList>
            <person name="Goeker M."/>
        </authorList>
    </citation>
    <scope>NUCLEOTIDE SEQUENCE [LARGE SCALE GENOMIC DNA]</scope>
    <source>
        <strain evidence="2 3">DSM 19035</strain>
    </source>
</reference>
<organism evidence="2 3">
    <name type="scientific">Pedobacter metabolipauper</name>
    <dbReference type="NCBI Taxonomy" id="425513"/>
    <lineage>
        <taxon>Bacteria</taxon>
        <taxon>Pseudomonadati</taxon>
        <taxon>Bacteroidota</taxon>
        <taxon>Sphingobacteriia</taxon>
        <taxon>Sphingobacteriales</taxon>
        <taxon>Sphingobacteriaceae</taxon>
        <taxon>Pedobacter</taxon>
    </lineage>
</organism>
<evidence type="ECO:0000259" key="1">
    <source>
        <dbReference type="Pfam" id="PF13566"/>
    </source>
</evidence>
<accession>A0A4V3D150</accession>
<evidence type="ECO:0000313" key="3">
    <source>
        <dbReference type="Proteomes" id="UP000295620"/>
    </source>
</evidence>
<dbReference type="OrthoDB" id="5290748at2"/>
<dbReference type="EMBL" id="SNYC01000004">
    <property type="protein sequence ID" value="TDQ09307.1"/>
    <property type="molecule type" value="Genomic_DNA"/>
</dbReference>
<keyword evidence="3" id="KW-1185">Reference proteome</keyword>
<name>A0A4V3D150_9SPHI</name>
<dbReference type="InterPro" id="IPR023875">
    <property type="entry name" value="DNA_repair_put"/>
</dbReference>
<sequence length="293" mass="34610">MIIYLIDGSLEGLLCAVFEWFERKPGPVILKTVQHYQPDAFIQTFQVDNDLNKADRVWKGLQRKLDKRWIRHFYCTFLSELPEAYSSLFEFACYIFSNPPGAEANYGNAHVLALSQTAHKVEREKHRMEAFIRFEHTADGMFYCGIDPDFNVLPLIMNHFKNRYADQRWIIYDLKRHYGLYYDLHIVEEIQMKNVESPENVENIESAEHKENPQSIQIPGNLEGACSTENETTSKVWSKPAKNIRSDKESLYAMLWKDYFKSTNIVARKNTKLHIQHVPKRYWKYLTEKRQDS</sequence>
<dbReference type="InterPro" id="IPR025404">
    <property type="entry name" value="DUF4130"/>
</dbReference>
<protein>
    <submittedName>
        <fullName evidence="2">Putative DNA metabolism protein</fullName>
    </submittedName>
</protein>
<feature type="domain" description="DUF4130" evidence="1">
    <location>
        <begin position="84"/>
        <end position="288"/>
    </location>
</feature>
<dbReference type="Pfam" id="PF13566">
    <property type="entry name" value="DUF4130"/>
    <property type="match status" value="1"/>
</dbReference>
<dbReference type="NCBIfam" id="TIGR03915">
    <property type="entry name" value="SAM_7_link_chp"/>
    <property type="match status" value="1"/>
</dbReference>
<proteinExistence type="predicted"/>
<comment type="caution">
    <text evidence="2">The sequence shown here is derived from an EMBL/GenBank/DDBJ whole genome shotgun (WGS) entry which is preliminary data.</text>
</comment>
<dbReference type="Proteomes" id="UP000295620">
    <property type="component" value="Unassembled WGS sequence"/>
</dbReference>
<evidence type="ECO:0000313" key="2">
    <source>
        <dbReference type="EMBL" id="TDQ09307.1"/>
    </source>
</evidence>